<dbReference type="GO" id="GO:0022627">
    <property type="term" value="C:cytosolic small ribosomal subunit"/>
    <property type="evidence" value="ECO:0007669"/>
    <property type="project" value="TreeGrafter"/>
</dbReference>
<protein>
    <recommendedName>
        <fullName evidence="4">Small ribosomal subunit protein uS15</fullName>
    </recommendedName>
</protein>
<dbReference type="Proteomes" id="UP000006804">
    <property type="component" value="Chromosome"/>
</dbReference>
<dbReference type="SUPFAM" id="SSF47060">
    <property type="entry name" value="S15/NS1 RNA-binding domain"/>
    <property type="match status" value="1"/>
</dbReference>
<name>F7YWI1_9THEM</name>
<accession>F7YWI1</accession>
<dbReference type="Pfam" id="PF00312">
    <property type="entry name" value="Ribosomal_S15"/>
    <property type="match status" value="1"/>
</dbReference>
<keyword evidence="4 6" id="KW-0694">RNA-binding</keyword>
<dbReference type="PATRIC" id="fig|688269.3.peg.1980"/>
<dbReference type="AlphaFoldDB" id="F7YWI1"/>
<evidence type="ECO:0000313" key="8">
    <source>
        <dbReference type="Proteomes" id="UP000006804"/>
    </source>
</evidence>
<dbReference type="OrthoDB" id="9799262at2"/>
<dbReference type="KEGG" id="tta:Theth_1921"/>
<keyword evidence="2 4" id="KW-0687">Ribonucleoprotein</keyword>
<evidence type="ECO:0000256" key="4">
    <source>
        <dbReference type="HAMAP-Rule" id="MF_01343"/>
    </source>
</evidence>
<dbReference type="EMBL" id="CP002351">
    <property type="protein sequence ID" value="AEH51962.1"/>
    <property type="molecule type" value="Genomic_DNA"/>
</dbReference>
<keyword evidence="4 6" id="KW-0699">rRNA-binding</keyword>
<dbReference type="InterPro" id="IPR005290">
    <property type="entry name" value="Ribosomal_uS15_bac-type"/>
</dbReference>
<gene>
    <name evidence="4" type="primary">rpsO</name>
    <name evidence="7" type="ORF">Theth_1921</name>
</gene>
<evidence type="ECO:0000256" key="5">
    <source>
        <dbReference type="RuleBase" id="RU003919"/>
    </source>
</evidence>
<evidence type="ECO:0000313" key="7">
    <source>
        <dbReference type="EMBL" id="AEH51962.1"/>
    </source>
</evidence>
<reference evidence="7 8" key="1">
    <citation type="submission" date="2010-11" db="EMBL/GenBank/DDBJ databases">
        <title>The complete genome of Thermotoga thermarum DSM 5069.</title>
        <authorList>
            <consortium name="US DOE Joint Genome Institute (JGI-PGF)"/>
            <person name="Lucas S."/>
            <person name="Copeland A."/>
            <person name="Lapidus A."/>
            <person name="Bruce D."/>
            <person name="Goodwin L."/>
            <person name="Pitluck S."/>
            <person name="Kyrpides N."/>
            <person name="Mavromatis K."/>
            <person name="Ivanova N."/>
            <person name="Zeytun A."/>
            <person name="Brettin T."/>
            <person name="Detter J.C."/>
            <person name="Tapia R."/>
            <person name="Han C."/>
            <person name="Land M."/>
            <person name="Hauser L."/>
            <person name="Markowitz V."/>
            <person name="Cheng J.-F."/>
            <person name="Hugenholtz P."/>
            <person name="Woyke T."/>
            <person name="Wu D."/>
            <person name="Spring S."/>
            <person name="Schroeder M."/>
            <person name="Brambilla E."/>
            <person name="Klenk H.-P."/>
            <person name="Eisen J.A."/>
        </authorList>
    </citation>
    <scope>NUCLEOTIDE SEQUENCE [LARGE SCALE GENOMIC DNA]</scope>
    <source>
        <strain evidence="7 8">DSM 5069</strain>
    </source>
</reference>
<dbReference type="NCBIfam" id="TIGR00952">
    <property type="entry name" value="S15_bact"/>
    <property type="match status" value="1"/>
</dbReference>
<comment type="similarity">
    <text evidence="4 5">Belongs to the universal ribosomal protein uS15 family.</text>
</comment>
<evidence type="ECO:0000256" key="2">
    <source>
        <dbReference type="ARBA" id="ARBA00023274"/>
    </source>
</evidence>
<organism evidence="7 8">
    <name type="scientific">Pseudothermotoga thermarum DSM 5069</name>
    <dbReference type="NCBI Taxonomy" id="688269"/>
    <lineage>
        <taxon>Bacteria</taxon>
        <taxon>Thermotogati</taxon>
        <taxon>Thermotogota</taxon>
        <taxon>Thermotogae</taxon>
        <taxon>Thermotogales</taxon>
        <taxon>Thermotogaceae</taxon>
        <taxon>Pseudothermotoga</taxon>
    </lineage>
</organism>
<dbReference type="CDD" id="cd00353">
    <property type="entry name" value="Ribosomal_S15p_S13e"/>
    <property type="match status" value="1"/>
</dbReference>
<sequence length="87" mass="10640">MTQEEKRAIIEQFRINEKDTGSVEVQIALLTARIRHLTEHLKKHPKDFHSRRGLMKMVGRRRKMLRYLREKNIESYRELIQKLNLRK</sequence>
<evidence type="ECO:0000256" key="6">
    <source>
        <dbReference type="RuleBase" id="RU004524"/>
    </source>
</evidence>
<comment type="function">
    <text evidence="4 6">One of the primary rRNA binding proteins, it binds directly to 16S rRNA where it helps nucleate assembly of the platform of the 30S subunit by binding and bridging several RNA helices of the 16S rRNA.</text>
</comment>
<dbReference type="STRING" id="688269.Theth_1921"/>
<dbReference type="eggNOG" id="COG0184">
    <property type="taxonomic scope" value="Bacteria"/>
</dbReference>
<dbReference type="HAMAP" id="MF_01343_B">
    <property type="entry name" value="Ribosomal_uS15_B"/>
    <property type="match status" value="1"/>
</dbReference>
<dbReference type="HOGENOM" id="CLU_148518_0_0_0"/>
<dbReference type="GO" id="GO:0019843">
    <property type="term" value="F:rRNA binding"/>
    <property type="evidence" value="ECO:0007669"/>
    <property type="project" value="UniProtKB-UniRule"/>
</dbReference>
<dbReference type="FunFam" id="1.10.287.10:FF:000002">
    <property type="entry name" value="30S ribosomal protein S15"/>
    <property type="match status" value="1"/>
</dbReference>
<dbReference type="RefSeq" id="WP_013933169.1">
    <property type="nucleotide sequence ID" value="NC_015707.1"/>
</dbReference>
<keyword evidence="1 4" id="KW-0689">Ribosomal protein</keyword>
<proteinExistence type="inferred from homology"/>
<dbReference type="Gene3D" id="6.10.250.3130">
    <property type="match status" value="1"/>
</dbReference>
<dbReference type="Gene3D" id="1.10.287.10">
    <property type="entry name" value="S15/NS1, RNA-binding"/>
    <property type="match status" value="1"/>
</dbReference>
<evidence type="ECO:0000256" key="1">
    <source>
        <dbReference type="ARBA" id="ARBA00022980"/>
    </source>
</evidence>
<comment type="function">
    <text evidence="4">Forms an intersubunit bridge (bridge B4) with the 23S rRNA of the 50S subunit in the ribosome.</text>
</comment>
<dbReference type="GO" id="GO:0006412">
    <property type="term" value="P:translation"/>
    <property type="evidence" value="ECO:0007669"/>
    <property type="project" value="UniProtKB-UniRule"/>
</dbReference>
<dbReference type="PANTHER" id="PTHR23321:SF26">
    <property type="entry name" value="SMALL RIBOSOMAL SUBUNIT PROTEIN US15M"/>
    <property type="match status" value="1"/>
</dbReference>
<dbReference type="InterPro" id="IPR009068">
    <property type="entry name" value="uS15_NS1_RNA-bd_sf"/>
</dbReference>
<comment type="subunit">
    <text evidence="3 4">Part of the 30S ribosomal subunit. Forms a bridge to the 50S subunit in the 70S ribosome, contacting the 23S rRNA.</text>
</comment>
<evidence type="ECO:0000256" key="3">
    <source>
        <dbReference type="ARBA" id="ARBA00064542"/>
    </source>
</evidence>
<dbReference type="InterPro" id="IPR000589">
    <property type="entry name" value="Ribosomal_uS15"/>
</dbReference>
<dbReference type="SMART" id="SM01387">
    <property type="entry name" value="Ribosomal_S15"/>
    <property type="match status" value="1"/>
</dbReference>
<dbReference type="PANTHER" id="PTHR23321">
    <property type="entry name" value="RIBOSOMAL PROTEIN S15, BACTERIAL AND ORGANELLAR"/>
    <property type="match status" value="1"/>
</dbReference>
<dbReference type="PROSITE" id="PS00362">
    <property type="entry name" value="RIBOSOMAL_S15"/>
    <property type="match status" value="1"/>
</dbReference>
<dbReference type="GO" id="GO:0003735">
    <property type="term" value="F:structural constituent of ribosome"/>
    <property type="evidence" value="ECO:0007669"/>
    <property type="project" value="InterPro"/>
</dbReference>
<keyword evidence="8" id="KW-1185">Reference proteome</keyword>